<protein>
    <recommendedName>
        <fullName evidence="4">DUF485 domain-containing protein</fullName>
    </recommendedName>
</protein>
<reference evidence="3" key="1">
    <citation type="submission" date="2020-02" db="EMBL/GenBank/DDBJ databases">
        <authorList>
            <person name="Meier V. D."/>
        </authorList>
    </citation>
    <scope>NUCLEOTIDE SEQUENCE</scope>
    <source>
        <strain evidence="3">AVDCRST_MAG46</strain>
    </source>
</reference>
<dbReference type="InterPro" id="IPR007436">
    <property type="entry name" value="DUF485"/>
</dbReference>
<feature type="transmembrane region" description="Helical" evidence="2">
    <location>
        <begin position="134"/>
        <end position="155"/>
    </location>
</feature>
<feature type="compositionally biased region" description="Basic and acidic residues" evidence="1">
    <location>
        <begin position="50"/>
        <end position="59"/>
    </location>
</feature>
<keyword evidence="2" id="KW-0812">Transmembrane</keyword>
<name>A0A6J4LHZ6_9ACTN</name>
<proteinExistence type="predicted"/>
<sequence>MAPARKLIREPLVARKGPFVVRPLAARRRGRNARRHADDEPVHPGPRLLPSDRRGDARHPTTQCGRDTVAEQLSPAKHQAYERIHASDDFTALRKAYTGFAFPMTVAFMVWYLTYVICSSWARGFMDTQIYGNINVALVFGLLQFVSTFLIAYIYSGYAAKKLDPIAGRLQRQYDEEFTP</sequence>
<dbReference type="AlphaFoldDB" id="A0A6J4LHZ6"/>
<feature type="region of interest" description="Disordered" evidence="1">
    <location>
        <begin position="24"/>
        <end position="63"/>
    </location>
</feature>
<gene>
    <name evidence="3" type="ORF">AVDCRST_MAG46-1511</name>
</gene>
<evidence type="ECO:0000256" key="1">
    <source>
        <dbReference type="SAM" id="MobiDB-lite"/>
    </source>
</evidence>
<keyword evidence="2" id="KW-1133">Transmembrane helix</keyword>
<dbReference type="EMBL" id="CADCUD010000094">
    <property type="protein sequence ID" value="CAA9332707.1"/>
    <property type="molecule type" value="Genomic_DNA"/>
</dbReference>
<evidence type="ECO:0000313" key="3">
    <source>
        <dbReference type="EMBL" id="CAA9332707.1"/>
    </source>
</evidence>
<dbReference type="PANTHER" id="PTHR38441:SF1">
    <property type="entry name" value="MEMBRANE PROTEIN"/>
    <property type="match status" value="1"/>
</dbReference>
<keyword evidence="2" id="KW-0472">Membrane</keyword>
<feature type="compositionally biased region" description="Basic residues" evidence="1">
    <location>
        <begin position="25"/>
        <end position="34"/>
    </location>
</feature>
<feature type="transmembrane region" description="Helical" evidence="2">
    <location>
        <begin position="100"/>
        <end position="122"/>
    </location>
</feature>
<dbReference type="PANTHER" id="PTHR38441">
    <property type="entry name" value="INTEGRAL MEMBRANE PROTEIN-RELATED"/>
    <property type="match status" value="1"/>
</dbReference>
<evidence type="ECO:0008006" key="4">
    <source>
        <dbReference type="Google" id="ProtNLM"/>
    </source>
</evidence>
<accession>A0A6J4LHZ6</accession>
<dbReference type="Pfam" id="PF04341">
    <property type="entry name" value="DUF485"/>
    <property type="match status" value="1"/>
</dbReference>
<evidence type="ECO:0000256" key="2">
    <source>
        <dbReference type="SAM" id="Phobius"/>
    </source>
</evidence>
<organism evidence="3">
    <name type="scientific">uncultured Nocardioidaceae bacterium</name>
    <dbReference type="NCBI Taxonomy" id="253824"/>
    <lineage>
        <taxon>Bacteria</taxon>
        <taxon>Bacillati</taxon>
        <taxon>Actinomycetota</taxon>
        <taxon>Actinomycetes</taxon>
        <taxon>Propionibacteriales</taxon>
        <taxon>Nocardioidaceae</taxon>
        <taxon>environmental samples</taxon>
    </lineage>
</organism>